<comment type="caution">
    <text evidence="2">The sequence shown here is derived from an EMBL/GenBank/DDBJ whole genome shotgun (WGS) entry which is preliminary data.</text>
</comment>
<protein>
    <submittedName>
        <fullName evidence="2">Uncharacterized protein DUF3397</fullName>
    </submittedName>
</protein>
<reference evidence="2 3" key="1">
    <citation type="submission" date="2018-07" db="EMBL/GenBank/DDBJ databases">
        <title>Genomic Encyclopedia of Type Strains, Phase IV (KMG-IV): sequencing the most valuable type-strain genomes for metagenomic binning, comparative biology and taxonomic classification.</title>
        <authorList>
            <person name="Goeker M."/>
        </authorList>
    </citation>
    <scope>NUCLEOTIDE SEQUENCE [LARGE SCALE GENOMIC DNA]</scope>
    <source>
        <strain evidence="2 3">DSM 25281</strain>
    </source>
</reference>
<evidence type="ECO:0000313" key="2">
    <source>
        <dbReference type="EMBL" id="RDI47560.1"/>
    </source>
</evidence>
<dbReference type="OrthoDB" id="2353183at2"/>
<dbReference type="PIRSF" id="PIRSF030092">
    <property type="entry name" value="UCP030092"/>
    <property type="match status" value="1"/>
</dbReference>
<feature type="transmembrane region" description="Helical" evidence="1">
    <location>
        <begin position="39"/>
        <end position="60"/>
    </location>
</feature>
<dbReference type="InterPro" id="IPR016945">
    <property type="entry name" value="UCP030092"/>
</dbReference>
<dbReference type="Pfam" id="PF11877">
    <property type="entry name" value="DUF3397"/>
    <property type="match status" value="1"/>
</dbReference>
<keyword evidence="1" id="KW-0472">Membrane</keyword>
<name>A0A370GWC6_9BACI</name>
<dbReference type="AlphaFoldDB" id="A0A370GWC6"/>
<accession>A0A370GWC6</accession>
<dbReference type="Proteomes" id="UP000255326">
    <property type="component" value="Unassembled WGS sequence"/>
</dbReference>
<sequence>MGAFFSNVAAVFIIMPFLGYLAAFILIKQFSKNHKKAVHSAIDFTTFLLFLSVHYTIVAIWKESYIWLLCLFALSVGVVFVVIYWKAKGEIIFAKVLKGYWRLNFVIFIILYIVLLIYGLTNSLVQGLS</sequence>
<evidence type="ECO:0000256" key="1">
    <source>
        <dbReference type="SAM" id="Phobius"/>
    </source>
</evidence>
<dbReference type="InterPro" id="IPR024515">
    <property type="entry name" value="DUF3397"/>
</dbReference>
<gene>
    <name evidence="2" type="ORF">DFR59_101218</name>
</gene>
<dbReference type="RefSeq" id="WP_114743778.1">
    <property type="nucleotide sequence ID" value="NZ_QQAY01000001.1"/>
</dbReference>
<proteinExistence type="predicted"/>
<organism evidence="2 3">
    <name type="scientific">Falsibacillus pallidus</name>
    <dbReference type="NCBI Taxonomy" id="493781"/>
    <lineage>
        <taxon>Bacteria</taxon>
        <taxon>Bacillati</taxon>
        <taxon>Bacillota</taxon>
        <taxon>Bacilli</taxon>
        <taxon>Bacillales</taxon>
        <taxon>Bacillaceae</taxon>
        <taxon>Falsibacillus</taxon>
    </lineage>
</organism>
<dbReference type="EMBL" id="QQAY01000001">
    <property type="protein sequence ID" value="RDI47560.1"/>
    <property type="molecule type" value="Genomic_DNA"/>
</dbReference>
<keyword evidence="1" id="KW-1133">Transmembrane helix</keyword>
<feature type="transmembrane region" description="Helical" evidence="1">
    <location>
        <begin position="99"/>
        <end position="120"/>
    </location>
</feature>
<keyword evidence="1" id="KW-0812">Transmembrane</keyword>
<evidence type="ECO:0000313" key="3">
    <source>
        <dbReference type="Proteomes" id="UP000255326"/>
    </source>
</evidence>
<feature type="transmembrane region" description="Helical" evidence="1">
    <location>
        <begin position="66"/>
        <end position="87"/>
    </location>
</feature>
<feature type="transmembrane region" description="Helical" evidence="1">
    <location>
        <begin position="6"/>
        <end position="27"/>
    </location>
</feature>
<keyword evidence="3" id="KW-1185">Reference proteome</keyword>